<dbReference type="Gene3D" id="3.40.50.300">
    <property type="entry name" value="P-loop containing nucleotide triphosphate hydrolases"/>
    <property type="match status" value="1"/>
</dbReference>
<dbReference type="InterPro" id="IPR027417">
    <property type="entry name" value="P-loop_NTPase"/>
</dbReference>
<reference evidence="1" key="1">
    <citation type="submission" date="2021-10" db="EMBL/GenBank/DDBJ databases">
        <title>Tropical sea cucumber genome reveals ecological adaptation and Cuvierian tubules defense mechanism.</title>
        <authorList>
            <person name="Chen T."/>
        </authorList>
    </citation>
    <scope>NUCLEOTIDE SEQUENCE</scope>
    <source>
        <strain evidence="1">Nanhai2018</strain>
        <tissue evidence="1">Muscle</tissue>
    </source>
</reference>
<name>A0A9Q0YPA4_HOLLE</name>
<evidence type="ECO:0000313" key="2">
    <source>
        <dbReference type="Proteomes" id="UP001152320"/>
    </source>
</evidence>
<dbReference type="GO" id="GO:0008146">
    <property type="term" value="F:sulfotransferase activity"/>
    <property type="evidence" value="ECO:0007669"/>
    <property type="project" value="InterPro"/>
</dbReference>
<proteinExistence type="predicted"/>
<sequence>MRGCPVGWPLQISVQDERSGIITQACRNQNGDWKCTNGWQRLEEESRCIYPVQLQVNTSPVQPQVTQMSEVIINRSSVLQPKYAPVSDKRKLLFIHIPKAGGTTIETSFLFDDRRAELNGAYLGGHNKIIAFDKEFFKSYYKFSMIRHPCSRLISTWSYYSQGLGNAADRRWVQQHIDNRSLSSFDSFVTETLYPGGTLKVTNQVHLQPQVNMIFDKQGNFALNQLLIFENWNESFDALGKRTSVDMSPLKASHKLSSKHADCQSVYTFKAWQKMADVYAMDFCVLGYSSNINEIKTIPSVNLTPEYLTQRYADCADKLTKGAANSVLSHKKKDETGKGVSDSMTSPDYCTIHTYFEPQPNASPSTVENEKKLIEAWRAAWLAAGWTPRVLTETDAKSHPDYMSFRERFWKLPTVNVKEYEVACLMRHVAMAAVGGGWMSDYDVIPFHFPACTKPFNDGIYTVYMLYTPSLVSASATEFTRVSNLMADVQWRDQPHYFSFKGVFHVSDMFVIKKLVEEKAIRTMRVVMEARQLFTPFSCENSLGYKSVPKGMSSLPWAIHFSHSSLGTLGNSNVSSIWPGSLWNSKKLSADVDIVRPKFMTDAASFLRKTCLTGD</sequence>
<gene>
    <name evidence="1" type="ORF">HOLleu_35333</name>
</gene>
<dbReference type="Proteomes" id="UP001152320">
    <property type="component" value="Chromosome 18"/>
</dbReference>
<keyword evidence="2" id="KW-1185">Reference proteome</keyword>
<dbReference type="InterPro" id="IPR005331">
    <property type="entry name" value="Sulfotransferase"/>
</dbReference>
<organism evidence="1 2">
    <name type="scientific">Holothuria leucospilota</name>
    <name type="common">Black long sea cucumber</name>
    <name type="synonym">Mertensiothuria leucospilota</name>
    <dbReference type="NCBI Taxonomy" id="206669"/>
    <lineage>
        <taxon>Eukaryota</taxon>
        <taxon>Metazoa</taxon>
        <taxon>Echinodermata</taxon>
        <taxon>Eleutherozoa</taxon>
        <taxon>Echinozoa</taxon>
        <taxon>Holothuroidea</taxon>
        <taxon>Aspidochirotacea</taxon>
        <taxon>Aspidochirotida</taxon>
        <taxon>Holothuriidae</taxon>
        <taxon>Holothuria</taxon>
    </lineage>
</organism>
<dbReference type="Pfam" id="PF03567">
    <property type="entry name" value="Sulfotransfer_2"/>
    <property type="match status" value="1"/>
</dbReference>
<dbReference type="EMBL" id="JAIZAY010000018">
    <property type="protein sequence ID" value="KAJ8025196.1"/>
    <property type="molecule type" value="Genomic_DNA"/>
</dbReference>
<protein>
    <submittedName>
        <fullName evidence="1">Uncharacterized protein</fullName>
    </submittedName>
</protein>
<dbReference type="OrthoDB" id="5312133at2759"/>
<comment type="caution">
    <text evidence="1">The sequence shown here is derived from an EMBL/GenBank/DDBJ whole genome shotgun (WGS) entry which is preliminary data.</text>
</comment>
<dbReference type="GO" id="GO:0016020">
    <property type="term" value="C:membrane"/>
    <property type="evidence" value="ECO:0007669"/>
    <property type="project" value="InterPro"/>
</dbReference>
<dbReference type="AlphaFoldDB" id="A0A9Q0YPA4"/>
<evidence type="ECO:0000313" key="1">
    <source>
        <dbReference type="EMBL" id="KAJ8025196.1"/>
    </source>
</evidence>
<accession>A0A9Q0YPA4</accession>